<comment type="caution">
    <text evidence="3">The sequence shown here is derived from an EMBL/GenBank/DDBJ whole genome shotgun (WGS) entry which is preliminary data.</text>
</comment>
<evidence type="ECO:0000313" key="3">
    <source>
        <dbReference type="EMBL" id="OGK25197.1"/>
    </source>
</evidence>
<protein>
    <recommendedName>
        <fullName evidence="5">MacB-like periplasmic core domain-containing protein</fullName>
    </recommendedName>
</protein>
<evidence type="ECO:0008006" key="5">
    <source>
        <dbReference type="Google" id="ProtNLM"/>
    </source>
</evidence>
<feature type="chain" id="PRO_5009529232" description="MacB-like periplasmic core domain-containing protein" evidence="2">
    <location>
        <begin position="27"/>
        <end position="261"/>
    </location>
</feature>
<keyword evidence="1" id="KW-1133">Transmembrane helix</keyword>
<reference evidence="3 4" key="1">
    <citation type="journal article" date="2016" name="Nat. Commun.">
        <title>Thousands of microbial genomes shed light on interconnected biogeochemical processes in an aquifer system.</title>
        <authorList>
            <person name="Anantharaman K."/>
            <person name="Brown C.T."/>
            <person name="Hug L.A."/>
            <person name="Sharon I."/>
            <person name="Castelle C.J."/>
            <person name="Probst A.J."/>
            <person name="Thomas B.C."/>
            <person name="Singh A."/>
            <person name="Wilkins M.J."/>
            <person name="Karaoz U."/>
            <person name="Brodie E.L."/>
            <person name="Williams K.H."/>
            <person name="Hubbard S.S."/>
            <person name="Banfield J.F."/>
        </authorList>
    </citation>
    <scope>NUCLEOTIDE SEQUENCE [LARGE SCALE GENOMIC DNA]</scope>
</reference>
<feature type="signal peptide" evidence="2">
    <location>
        <begin position="1"/>
        <end position="26"/>
    </location>
</feature>
<dbReference type="Proteomes" id="UP000177913">
    <property type="component" value="Unassembled WGS sequence"/>
</dbReference>
<sequence length="261" mass="27623">MRLKGIFFTLAIGLCFSLRLASTIYAEDLTLGVATTVPINDSNVNDGSIISNSSKGFTLSQKPYDMSVVGVVVLNAAISIEATSPSDKVKRYPIVSSGTTGILVSTINGSITKGDHITSSSIPGVGMRSTKAGFVVAAAQENFTSKNPKELKRIEAVLFMRHSAPRATLQRNLFDVANLSALAWTEEPLTVFRYLLAGIVILLSFILGFISFGRVAGRGVEALGRNPLAARVIQLGIALNVFITVAIIAAGILVAILILTI</sequence>
<feature type="transmembrane region" description="Helical" evidence="1">
    <location>
        <begin position="237"/>
        <end position="259"/>
    </location>
</feature>
<keyword evidence="2" id="KW-0732">Signal</keyword>
<gene>
    <name evidence="3" type="ORF">A3C25_01395</name>
</gene>
<evidence type="ECO:0000313" key="4">
    <source>
        <dbReference type="Proteomes" id="UP000177913"/>
    </source>
</evidence>
<evidence type="ECO:0000256" key="1">
    <source>
        <dbReference type="SAM" id="Phobius"/>
    </source>
</evidence>
<keyword evidence="1" id="KW-0812">Transmembrane</keyword>
<organism evidence="3 4">
    <name type="scientific">Candidatus Roizmanbacteria bacterium RIFCSPHIGHO2_02_FULL_38_11</name>
    <dbReference type="NCBI Taxonomy" id="1802039"/>
    <lineage>
        <taxon>Bacteria</taxon>
        <taxon>Candidatus Roizmaniibacteriota</taxon>
    </lineage>
</organism>
<name>A0A1F7H1F0_9BACT</name>
<proteinExistence type="predicted"/>
<dbReference type="AlphaFoldDB" id="A0A1F7H1F0"/>
<keyword evidence="1" id="KW-0472">Membrane</keyword>
<dbReference type="EMBL" id="MFZO01000016">
    <property type="protein sequence ID" value="OGK25197.1"/>
    <property type="molecule type" value="Genomic_DNA"/>
</dbReference>
<feature type="transmembrane region" description="Helical" evidence="1">
    <location>
        <begin position="194"/>
        <end position="216"/>
    </location>
</feature>
<accession>A0A1F7H1F0</accession>
<evidence type="ECO:0000256" key="2">
    <source>
        <dbReference type="SAM" id="SignalP"/>
    </source>
</evidence>